<reference evidence="1 2" key="1">
    <citation type="journal article" date="2022" name="Hortic Res">
        <title>A haplotype resolved chromosomal level avocado genome allows analysis of novel avocado genes.</title>
        <authorList>
            <person name="Nath O."/>
            <person name="Fletcher S.J."/>
            <person name="Hayward A."/>
            <person name="Shaw L.M."/>
            <person name="Masouleh A.K."/>
            <person name="Furtado A."/>
            <person name="Henry R.J."/>
            <person name="Mitter N."/>
        </authorList>
    </citation>
    <scope>NUCLEOTIDE SEQUENCE [LARGE SCALE GENOMIC DNA]</scope>
    <source>
        <strain evidence="2">cv. Hass</strain>
    </source>
</reference>
<dbReference type="EMBL" id="CM056815">
    <property type="protein sequence ID" value="KAJ8630515.1"/>
    <property type="molecule type" value="Genomic_DNA"/>
</dbReference>
<keyword evidence="2" id="KW-1185">Reference proteome</keyword>
<gene>
    <name evidence="1" type="ORF">MRB53_023838</name>
</gene>
<evidence type="ECO:0000313" key="2">
    <source>
        <dbReference type="Proteomes" id="UP001234297"/>
    </source>
</evidence>
<comment type="caution">
    <text evidence="1">The sequence shown here is derived from an EMBL/GenBank/DDBJ whole genome shotgun (WGS) entry which is preliminary data.</text>
</comment>
<proteinExistence type="predicted"/>
<protein>
    <submittedName>
        <fullName evidence="1">Uncharacterized protein</fullName>
    </submittedName>
</protein>
<organism evidence="1 2">
    <name type="scientific">Persea americana</name>
    <name type="common">Avocado</name>
    <dbReference type="NCBI Taxonomy" id="3435"/>
    <lineage>
        <taxon>Eukaryota</taxon>
        <taxon>Viridiplantae</taxon>
        <taxon>Streptophyta</taxon>
        <taxon>Embryophyta</taxon>
        <taxon>Tracheophyta</taxon>
        <taxon>Spermatophyta</taxon>
        <taxon>Magnoliopsida</taxon>
        <taxon>Magnoliidae</taxon>
        <taxon>Laurales</taxon>
        <taxon>Lauraceae</taxon>
        <taxon>Persea</taxon>
    </lineage>
</organism>
<evidence type="ECO:0000313" key="1">
    <source>
        <dbReference type="EMBL" id="KAJ8630515.1"/>
    </source>
</evidence>
<accession>A0ACC2LB86</accession>
<name>A0ACC2LB86_PERAE</name>
<dbReference type="Proteomes" id="UP001234297">
    <property type="component" value="Chromosome 7"/>
</dbReference>
<sequence length="209" mass="24014">MLRACVLDYKENWEDYLPLYEFADNNSYHSSINMEPSEALYGRRCKTPVCWEEVGVRSFHGQSLVGNTSEKIRQIVKNLKVSRSCQKCYADNRRRPLEFQQGDKVFLKVSPARGTLIFGEKGNLAWRYIGPFEIRTRIGDVAYKLQLPPELSGVHDIFHVSMLKKYVEGPTHTLHYQPLDIQPDECTSPSQLPSTTPRSRCFEPEPSNG</sequence>